<dbReference type="EMBL" id="CP016279">
    <property type="protein sequence ID" value="ANP56023.1"/>
    <property type="molecule type" value="Genomic_DNA"/>
</dbReference>
<accession>A0A1B1BB16</accession>
<dbReference type="EMBL" id="JAGGLP010000007">
    <property type="protein sequence ID" value="MBP2051126.1"/>
    <property type="molecule type" value="Genomic_DNA"/>
</dbReference>
<dbReference type="Proteomes" id="UP000092659">
    <property type="component" value="Chromosome"/>
</dbReference>
<sequence>MTATDEATPVSAATLYHQVQQFYAQQMQLLDDGRVEEWAGTFTEDGVFAANAHPEPVVGRAAITAAAARATEEYAAKGVQRRHWLGMVSVEPVDERSANARCYALVIETPRGGQAAIRVSTLCVDRLVRDGDGWLVQDRRVSRDDLA</sequence>
<reference evidence="2 4" key="1">
    <citation type="submission" date="2016-06" db="EMBL/GenBank/DDBJ databases">
        <title>Complete genome sequence of Streptomyces griseochromogenes ATCC 14511, the Blasticidin S producer.</title>
        <authorList>
            <person name="Wu L."/>
        </authorList>
    </citation>
    <scope>NUCLEOTIDE SEQUENCE [LARGE SCALE GENOMIC DNA]</scope>
    <source>
        <strain evidence="2 4">ATCC 14511</strain>
    </source>
</reference>
<name>A0A1B1BB16_9ACTN</name>
<feature type="domain" description="SnoaL-like" evidence="1">
    <location>
        <begin position="14"/>
        <end position="140"/>
    </location>
</feature>
<dbReference type="AlphaFoldDB" id="A0A1B1BB16"/>
<dbReference type="InterPro" id="IPR037401">
    <property type="entry name" value="SnoaL-like"/>
</dbReference>
<dbReference type="Proteomes" id="UP001519309">
    <property type="component" value="Unassembled WGS sequence"/>
</dbReference>
<dbReference type="InterPro" id="IPR032710">
    <property type="entry name" value="NTF2-like_dom_sf"/>
</dbReference>
<gene>
    <name evidence="2" type="ORF">AVL59_46180</name>
    <name evidence="3" type="ORF">J2Z21_004076</name>
</gene>
<evidence type="ECO:0000313" key="2">
    <source>
        <dbReference type="EMBL" id="ANP56023.1"/>
    </source>
</evidence>
<dbReference type="KEGG" id="sgs:AVL59_46180"/>
<evidence type="ECO:0000313" key="5">
    <source>
        <dbReference type="Proteomes" id="UP001519309"/>
    </source>
</evidence>
<evidence type="ECO:0000313" key="3">
    <source>
        <dbReference type="EMBL" id="MBP2051126.1"/>
    </source>
</evidence>
<keyword evidence="5" id="KW-1185">Reference proteome</keyword>
<dbReference type="SUPFAM" id="SSF54427">
    <property type="entry name" value="NTF2-like"/>
    <property type="match status" value="1"/>
</dbReference>
<dbReference type="RefSeq" id="WP_067316378.1">
    <property type="nucleotide sequence ID" value="NZ_CP016279.1"/>
</dbReference>
<dbReference type="Pfam" id="PF13577">
    <property type="entry name" value="SnoaL_4"/>
    <property type="match status" value="1"/>
</dbReference>
<dbReference type="Gene3D" id="3.10.450.50">
    <property type="match status" value="1"/>
</dbReference>
<reference evidence="3 5" key="2">
    <citation type="submission" date="2021-03" db="EMBL/GenBank/DDBJ databases">
        <title>Genomic Encyclopedia of Type Strains, Phase IV (KMG-IV): sequencing the most valuable type-strain genomes for metagenomic binning, comparative biology and taxonomic classification.</title>
        <authorList>
            <person name="Goeker M."/>
        </authorList>
    </citation>
    <scope>NUCLEOTIDE SEQUENCE [LARGE SCALE GENOMIC DNA]</scope>
    <source>
        <strain evidence="3 5">DSM 40499</strain>
    </source>
</reference>
<evidence type="ECO:0000259" key="1">
    <source>
        <dbReference type="Pfam" id="PF13577"/>
    </source>
</evidence>
<dbReference type="OrthoDB" id="9130903at2"/>
<organism evidence="2 4">
    <name type="scientific">Streptomyces griseochromogenes</name>
    <dbReference type="NCBI Taxonomy" id="68214"/>
    <lineage>
        <taxon>Bacteria</taxon>
        <taxon>Bacillati</taxon>
        <taxon>Actinomycetota</taxon>
        <taxon>Actinomycetes</taxon>
        <taxon>Kitasatosporales</taxon>
        <taxon>Streptomycetaceae</taxon>
        <taxon>Streptomyces</taxon>
    </lineage>
</organism>
<proteinExistence type="predicted"/>
<dbReference type="STRING" id="68214.AVL59_46180"/>
<evidence type="ECO:0000313" key="4">
    <source>
        <dbReference type="Proteomes" id="UP000092659"/>
    </source>
</evidence>
<protein>
    <submittedName>
        <fullName evidence="2">Hydroxylacyl-CoA dehydrogenase</fullName>
    </submittedName>
</protein>